<dbReference type="GO" id="GO:0003676">
    <property type="term" value="F:nucleic acid binding"/>
    <property type="evidence" value="ECO:0007669"/>
    <property type="project" value="InterPro"/>
</dbReference>
<dbReference type="InterPro" id="IPR036397">
    <property type="entry name" value="RNaseH_sf"/>
</dbReference>
<dbReference type="Gene3D" id="3.30.420.10">
    <property type="entry name" value="Ribonuclease H-like superfamily/Ribonuclease H"/>
    <property type="match status" value="1"/>
</dbReference>
<proteinExistence type="predicted"/>
<dbReference type="Proteomes" id="UP000502823">
    <property type="component" value="Unassembled WGS sequence"/>
</dbReference>
<gene>
    <name evidence="1" type="ORF">Cfor_04830</name>
</gene>
<reference evidence="2" key="1">
    <citation type="submission" date="2020-01" db="EMBL/GenBank/DDBJ databases">
        <title>Draft genome sequence of the Termite Coptotermes fromosanus.</title>
        <authorList>
            <person name="Itakura S."/>
            <person name="Yosikawa Y."/>
            <person name="Umezawa K."/>
        </authorList>
    </citation>
    <scope>NUCLEOTIDE SEQUENCE [LARGE SCALE GENOMIC DNA]</scope>
</reference>
<evidence type="ECO:0000313" key="2">
    <source>
        <dbReference type="Proteomes" id="UP000502823"/>
    </source>
</evidence>
<organism evidence="1 2">
    <name type="scientific">Coptotermes formosanus</name>
    <name type="common">Formosan subterranean termite</name>
    <dbReference type="NCBI Taxonomy" id="36987"/>
    <lineage>
        <taxon>Eukaryota</taxon>
        <taxon>Metazoa</taxon>
        <taxon>Ecdysozoa</taxon>
        <taxon>Arthropoda</taxon>
        <taxon>Hexapoda</taxon>
        <taxon>Insecta</taxon>
        <taxon>Pterygota</taxon>
        <taxon>Neoptera</taxon>
        <taxon>Polyneoptera</taxon>
        <taxon>Dictyoptera</taxon>
        <taxon>Blattodea</taxon>
        <taxon>Blattoidea</taxon>
        <taxon>Termitoidae</taxon>
        <taxon>Rhinotermitidae</taxon>
        <taxon>Coptotermes</taxon>
    </lineage>
</organism>
<protein>
    <submittedName>
        <fullName evidence="1">Uncharacterized protein</fullName>
    </submittedName>
</protein>
<comment type="caution">
    <text evidence="1">The sequence shown here is derived from an EMBL/GenBank/DDBJ whole genome shotgun (WGS) entry which is preliminary data.</text>
</comment>
<dbReference type="OrthoDB" id="10017160at2759"/>
<dbReference type="Pfam" id="PF01359">
    <property type="entry name" value="Transposase_1"/>
    <property type="match status" value="1"/>
</dbReference>
<dbReference type="InParanoid" id="A0A6L2Q0E5"/>
<name>A0A6L2Q0E5_COPFO</name>
<evidence type="ECO:0000313" key="1">
    <source>
        <dbReference type="EMBL" id="GFG38179.1"/>
    </source>
</evidence>
<dbReference type="AlphaFoldDB" id="A0A6L2Q0E5"/>
<keyword evidence="2" id="KW-1185">Reference proteome</keyword>
<dbReference type="EMBL" id="BLKM01000758">
    <property type="protein sequence ID" value="GFG38179.1"/>
    <property type="molecule type" value="Genomic_DNA"/>
</dbReference>
<dbReference type="InterPro" id="IPR001888">
    <property type="entry name" value="Transposase_1"/>
</dbReference>
<accession>A0A6L2Q0E5</accession>
<sequence length="78" mass="9063">MKYGSITLNHRQEDSQWNGIIQFRIRSFKDTPSARKVMATVFWAAEGVILVDMPCGQTINSDLYIKTQEALQKLFRRI</sequence>